<reference evidence="8" key="2">
    <citation type="journal article" date="2021" name="Sci. Rep.">
        <title>The distribution of antibiotic resistance genes in chicken gut microbiota commensals.</title>
        <authorList>
            <person name="Juricova H."/>
            <person name="Matiasovicova J."/>
            <person name="Kubasova T."/>
            <person name="Cejkova D."/>
            <person name="Rychlik I."/>
        </authorList>
    </citation>
    <scope>NUCLEOTIDE SEQUENCE</scope>
    <source>
        <strain evidence="8">An420c</strain>
    </source>
</reference>
<dbReference type="GO" id="GO:0004252">
    <property type="term" value="F:serine-type endopeptidase activity"/>
    <property type="evidence" value="ECO:0007669"/>
    <property type="project" value="UniProtKB-UniRule"/>
</dbReference>
<feature type="active site" description="Charge relay system" evidence="5">
    <location>
        <position position="66"/>
    </location>
</feature>
<evidence type="ECO:0000256" key="6">
    <source>
        <dbReference type="RuleBase" id="RU003355"/>
    </source>
</evidence>
<feature type="active site" description="Charge relay system" evidence="5">
    <location>
        <position position="243"/>
    </location>
</feature>
<feature type="active site" description="Charge relay system" evidence="5">
    <location>
        <position position="31"/>
    </location>
</feature>
<evidence type="ECO:0000313" key="9">
    <source>
        <dbReference type="Proteomes" id="UP000713880"/>
    </source>
</evidence>
<dbReference type="GO" id="GO:0006508">
    <property type="term" value="P:proteolysis"/>
    <property type="evidence" value="ECO:0007669"/>
    <property type="project" value="UniProtKB-KW"/>
</dbReference>
<dbReference type="Gene3D" id="3.40.50.200">
    <property type="entry name" value="Peptidase S8/S53 domain"/>
    <property type="match status" value="1"/>
</dbReference>
<accession>A0A938X3P1</accession>
<dbReference type="InterPro" id="IPR036852">
    <property type="entry name" value="Peptidase_S8/S53_dom_sf"/>
</dbReference>
<dbReference type="Proteomes" id="UP000713880">
    <property type="component" value="Unassembled WGS sequence"/>
</dbReference>
<dbReference type="PANTHER" id="PTHR43806:SF65">
    <property type="entry name" value="SERINE PROTEASE APRX"/>
    <property type="match status" value="1"/>
</dbReference>
<keyword evidence="3 5" id="KW-0378">Hydrolase</keyword>
<evidence type="ECO:0000256" key="5">
    <source>
        <dbReference type="PROSITE-ProRule" id="PRU01240"/>
    </source>
</evidence>
<dbReference type="InterPro" id="IPR022398">
    <property type="entry name" value="Peptidase_S8_His-AS"/>
</dbReference>
<feature type="domain" description="Peptidase S8/S53" evidence="7">
    <location>
        <begin position="22"/>
        <end position="277"/>
    </location>
</feature>
<evidence type="ECO:0000259" key="7">
    <source>
        <dbReference type="Pfam" id="PF00082"/>
    </source>
</evidence>
<dbReference type="CDD" id="cd07487">
    <property type="entry name" value="Peptidases_S8_1"/>
    <property type="match status" value="1"/>
</dbReference>
<comment type="caution">
    <text evidence="8">The sequence shown here is derived from an EMBL/GenBank/DDBJ whole genome shotgun (WGS) entry which is preliminary data.</text>
</comment>
<evidence type="ECO:0000256" key="3">
    <source>
        <dbReference type="ARBA" id="ARBA00022801"/>
    </source>
</evidence>
<dbReference type="PANTHER" id="PTHR43806">
    <property type="entry name" value="PEPTIDASE S8"/>
    <property type="match status" value="1"/>
</dbReference>
<dbReference type="InterPro" id="IPR023827">
    <property type="entry name" value="Peptidase_S8_Asp-AS"/>
</dbReference>
<evidence type="ECO:0000313" key="8">
    <source>
        <dbReference type="EMBL" id="MBM6827599.1"/>
    </source>
</evidence>
<organism evidence="8 9">
    <name type="scientific">Mordavella massiliensis</name>
    <dbReference type="NCBI Taxonomy" id="1871024"/>
    <lineage>
        <taxon>Bacteria</taxon>
        <taxon>Bacillati</taxon>
        <taxon>Bacillota</taxon>
        <taxon>Clostridia</taxon>
        <taxon>Eubacteriales</taxon>
        <taxon>Clostridiaceae</taxon>
        <taxon>Mordavella</taxon>
    </lineage>
</organism>
<dbReference type="PROSITE" id="PS00138">
    <property type="entry name" value="SUBTILASE_SER"/>
    <property type="match status" value="1"/>
</dbReference>
<evidence type="ECO:0000256" key="4">
    <source>
        <dbReference type="ARBA" id="ARBA00022825"/>
    </source>
</evidence>
<dbReference type="EMBL" id="JACJLV010000044">
    <property type="protein sequence ID" value="MBM6827599.1"/>
    <property type="molecule type" value="Genomic_DNA"/>
</dbReference>
<name>A0A938X3P1_9CLOT</name>
<dbReference type="InterPro" id="IPR023828">
    <property type="entry name" value="Peptidase_S8_Ser-AS"/>
</dbReference>
<protein>
    <submittedName>
        <fullName evidence="8">S8 family peptidase</fullName>
    </submittedName>
</protein>
<reference evidence="8" key="1">
    <citation type="submission" date="2020-08" db="EMBL/GenBank/DDBJ databases">
        <authorList>
            <person name="Cejkova D."/>
            <person name="Kubasova T."/>
            <person name="Jahodarova E."/>
            <person name="Rychlik I."/>
        </authorList>
    </citation>
    <scope>NUCLEOTIDE SEQUENCE</scope>
    <source>
        <strain evidence="8">An420c</strain>
    </source>
</reference>
<evidence type="ECO:0000256" key="2">
    <source>
        <dbReference type="ARBA" id="ARBA00022670"/>
    </source>
</evidence>
<sequence length="295" mass="31541">MDRVRQLVRYWCDDTFSGKCLGKGVTAAVLDTGLAPHPDFRGRVRVFLDLTKGKKQLRQPYDDSGHGTHVAGILAGDGRMSGGLLAGMAPEAELVILKVLDEKGEGSIEDILRGIRWVEENAARLGIRVVNISVGAKSGLGEEKERRLLSAVEMLWDQNLVVTVSAGNQGPGEGSVAVPGTSRKIITVGALKTGTGVLNCSGRGPTRECVVKPDLFAPGYLIRSCSHRPGRRSGYYTAKSGTSMAAPVVCGAAALYLCKYPEASNTEVKLRLLQTALKTEGGKGERCLDVKHFLH</sequence>
<keyword evidence="4 5" id="KW-0720">Serine protease</keyword>
<keyword evidence="9" id="KW-1185">Reference proteome</keyword>
<proteinExistence type="inferred from homology"/>
<dbReference type="Pfam" id="PF00082">
    <property type="entry name" value="Peptidase_S8"/>
    <property type="match status" value="1"/>
</dbReference>
<dbReference type="PRINTS" id="PR00723">
    <property type="entry name" value="SUBTILISIN"/>
</dbReference>
<dbReference type="PROSITE" id="PS51892">
    <property type="entry name" value="SUBTILASE"/>
    <property type="match status" value="1"/>
</dbReference>
<dbReference type="SUPFAM" id="SSF52743">
    <property type="entry name" value="Subtilisin-like"/>
    <property type="match status" value="1"/>
</dbReference>
<dbReference type="AlphaFoldDB" id="A0A938X3P1"/>
<dbReference type="PROSITE" id="PS00136">
    <property type="entry name" value="SUBTILASE_ASP"/>
    <property type="match status" value="1"/>
</dbReference>
<comment type="similarity">
    <text evidence="1 5 6">Belongs to the peptidase S8 family.</text>
</comment>
<gene>
    <name evidence="8" type="ORF">H6A13_10925</name>
</gene>
<keyword evidence="2 5" id="KW-0645">Protease</keyword>
<dbReference type="PROSITE" id="PS00137">
    <property type="entry name" value="SUBTILASE_HIS"/>
    <property type="match status" value="1"/>
</dbReference>
<dbReference type="InterPro" id="IPR015500">
    <property type="entry name" value="Peptidase_S8_subtilisin-rel"/>
</dbReference>
<evidence type="ECO:0000256" key="1">
    <source>
        <dbReference type="ARBA" id="ARBA00011073"/>
    </source>
</evidence>
<dbReference type="InterPro" id="IPR050131">
    <property type="entry name" value="Peptidase_S8_subtilisin-like"/>
</dbReference>
<dbReference type="InterPro" id="IPR000209">
    <property type="entry name" value="Peptidase_S8/S53_dom"/>
</dbReference>